<evidence type="ECO:0000259" key="1">
    <source>
        <dbReference type="Pfam" id="PF08241"/>
    </source>
</evidence>
<evidence type="ECO:0000313" key="3">
    <source>
        <dbReference type="Proteomes" id="UP000680304"/>
    </source>
</evidence>
<dbReference type="Pfam" id="PF08241">
    <property type="entry name" value="Methyltransf_11"/>
    <property type="match status" value="1"/>
</dbReference>
<name>A0ABQ4NFX6_9BACL</name>
<reference evidence="2 3" key="1">
    <citation type="submission" date="2021-04" db="EMBL/GenBank/DDBJ databases">
        <title>Draft genome sequence of Paenibacillus cisolokensis, LC2-13A.</title>
        <authorList>
            <person name="Uke A."/>
            <person name="Chhe C."/>
            <person name="Baramee S."/>
            <person name="Kosugi A."/>
        </authorList>
    </citation>
    <scope>NUCLEOTIDE SEQUENCE [LARGE SCALE GENOMIC DNA]</scope>
    <source>
        <strain evidence="2 3">LC2-13A</strain>
    </source>
</reference>
<dbReference type="InterPro" id="IPR013216">
    <property type="entry name" value="Methyltransf_11"/>
</dbReference>
<organism evidence="2 3">
    <name type="scientific">Paenibacillus cisolokensis</name>
    <dbReference type="NCBI Taxonomy" id="1658519"/>
    <lineage>
        <taxon>Bacteria</taxon>
        <taxon>Bacillati</taxon>
        <taxon>Bacillota</taxon>
        <taxon>Bacilli</taxon>
        <taxon>Bacillales</taxon>
        <taxon>Paenibacillaceae</taxon>
        <taxon>Paenibacillus</taxon>
    </lineage>
</organism>
<dbReference type="PANTHER" id="PTHR43591">
    <property type="entry name" value="METHYLTRANSFERASE"/>
    <property type="match status" value="1"/>
</dbReference>
<protein>
    <submittedName>
        <fullName evidence="2">Methyltransferase YodH</fullName>
    </submittedName>
</protein>
<dbReference type="Proteomes" id="UP000680304">
    <property type="component" value="Unassembled WGS sequence"/>
</dbReference>
<accession>A0ABQ4NFX6</accession>
<dbReference type="Gene3D" id="3.40.50.150">
    <property type="entry name" value="Vaccinia Virus protein VP39"/>
    <property type="match status" value="1"/>
</dbReference>
<dbReference type="GO" id="GO:0032259">
    <property type="term" value="P:methylation"/>
    <property type="evidence" value="ECO:0007669"/>
    <property type="project" value="UniProtKB-KW"/>
</dbReference>
<keyword evidence="2" id="KW-0808">Transferase</keyword>
<dbReference type="InterPro" id="IPR029063">
    <property type="entry name" value="SAM-dependent_MTases_sf"/>
</dbReference>
<sequence length="253" mass="28998">MEYMDLLSRLGVASSHPGGFKATQKLLDKALEQGDLRILEVGCGTGKTACYLAGQGFRVTALDRHPLMLEKAKKRAEKEGITDIEWIQGDVQELPFDNESFDVVYAESVTIFTDIPKSLEEYYRVLKPGGRLIDREIVLYSEIPEPSRQEIMDFFKFDKIPSVDEWLVDLRQAGFQCERPKLDEFRSHEHAIDPSEIQELDLTVLFDPEIGLGIMKYADLVLAQEPYFRVGDFIAWKTRGRVMRNHNIHKDEG</sequence>
<gene>
    <name evidence="2" type="primary">yodH</name>
    <name evidence="2" type="ORF">PACILC2_57350</name>
</gene>
<dbReference type="CDD" id="cd02440">
    <property type="entry name" value="AdoMet_MTases"/>
    <property type="match status" value="1"/>
</dbReference>
<keyword evidence="2" id="KW-0489">Methyltransferase</keyword>
<dbReference type="SUPFAM" id="SSF53335">
    <property type="entry name" value="S-adenosyl-L-methionine-dependent methyltransferases"/>
    <property type="match status" value="1"/>
</dbReference>
<dbReference type="EMBL" id="BOVJ01000272">
    <property type="protein sequence ID" value="GIQ67167.1"/>
    <property type="molecule type" value="Genomic_DNA"/>
</dbReference>
<keyword evidence="3" id="KW-1185">Reference proteome</keyword>
<evidence type="ECO:0000313" key="2">
    <source>
        <dbReference type="EMBL" id="GIQ67167.1"/>
    </source>
</evidence>
<comment type="caution">
    <text evidence="2">The sequence shown here is derived from an EMBL/GenBank/DDBJ whole genome shotgun (WGS) entry which is preliminary data.</text>
</comment>
<dbReference type="PANTHER" id="PTHR43591:SF24">
    <property type="entry name" value="2-METHOXY-6-POLYPRENYL-1,4-BENZOQUINOL METHYLASE, MITOCHONDRIAL"/>
    <property type="match status" value="1"/>
</dbReference>
<dbReference type="GO" id="GO:0008168">
    <property type="term" value="F:methyltransferase activity"/>
    <property type="evidence" value="ECO:0007669"/>
    <property type="project" value="UniProtKB-KW"/>
</dbReference>
<proteinExistence type="predicted"/>
<feature type="domain" description="Methyltransferase type 11" evidence="1">
    <location>
        <begin position="39"/>
        <end position="133"/>
    </location>
</feature>